<evidence type="ECO:0000313" key="4">
    <source>
        <dbReference type="Proteomes" id="UP001206483"/>
    </source>
</evidence>
<dbReference type="InterPro" id="IPR005297">
    <property type="entry name" value="Lipoprotein_repeat"/>
</dbReference>
<gene>
    <name evidence="3" type="ORF">FHR36_006873</name>
</gene>
<dbReference type="InterPro" id="IPR047910">
    <property type="entry name" value="SCO0930-like"/>
</dbReference>
<proteinExistence type="predicted"/>
<keyword evidence="3" id="KW-0449">Lipoprotein</keyword>
<feature type="region of interest" description="Disordered" evidence="1">
    <location>
        <begin position="190"/>
        <end position="220"/>
    </location>
</feature>
<dbReference type="PANTHER" id="PTHR39335">
    <property type="entry name" value="BLL4220 PROTEIN"/>
    <property type="match status" value="1"/>
</dbReference>
<dbReference type="EMBL" id="JAMZDX010000007">
    <property type="protein sequence ID" value="MCP2313674.1"/>
    <property type="molecule type" value="Genomic_DNA"/>
</dbReference>
<comment type="caution">
    <text evidence="3">The sequence shown here is derived from an EMBL/GenBank/DDBJ whole genome shotgun (WGS) entry which is preliminary data.</text>
</comment>
<feature type="signal peptide" evidence="2">
    <location>
        <begin position="1"/>
        <end position="33"/>
    </location>
</feature>
<name>A0ABT1J8B4_9ACTN</name>
<dbReference type="Proteomes" id="UP001206483">
    <property type="component" value="Unassembled WGS sequence"/>
</dbReference>
<sequence length="337" mass="34155">MTTTTKRYGLVALCLLLAGLVLMATLNSSKSSASPSTQAAGYGQAAGSPAPAGGYGYGDSSASPAAGAMKPGGQLAVRMDAQLGAVLTDSQGFTLYRFDKDTAKPPASNCSGGCATTWPPVGNDAATVAGTGVEAAKLGDLTRADGTHQLTVGGWPAYRYAQDTAPGDTKGQGVGGTWFALAPDGTKAKAAASGDTQATPAPANTATAMPQPTQPSQSGAQLSLMNHPQLGQIMVDANGMTLYHFAKDTAWPMKSNCDATCLKTWKPAPPVEASKIKGIDPKLVGKMQRPDGSWQLSINCTPAYTYTGDQNPGDALGNGIGGVWSAINAQGKAPTGK</sequence>
<reference evidence="3 4" key="1">
    <citation type="submission" date="2022-06" db="EMBL/GenBank/DDBJ databases">
        <title>Sequencing the genomes of 1000 actinobacteria strains.</title>
        <authorList>
            <person name="Klenk H.-P."/>
        </authorList>
    </citation>
    <scope>NUCLEOTIDE SEQUENCE [LARGE SCALE GENOMIC DNA]</scope>
    <source>
        <strain evidence="3 4">DSM 41656</strain>
    </source>
</reference>
<evidence type="ECO:0000313" key="3">
    <source>
        <dbReference type="EMBL" id="MCP2313674.1"/>
    </source>
</evidence>
<keyword evidence="2" id="KW-0732">Signal</keyword>
<dbReference type="NCBIfam" id="NF040526">
    <property type="entry name" value="SCO0930_lipo"/>
    <property type="match status" value="1"/>
</dbReference>
<evidence type="ECO:0000256" key="2">
    <source>
        <dbReference type="SAM" id="SignalP"/>
    </source>
</evidence>
<protein>
    <submittedName>
        <fullName evidence="3">Lipoprotein with Yx(FWY)xxD motif</fullName>
    </submittedName>
</protein>
<dbReference type="RefSeq" id="WP_253803736.1">
    <property type="nucleotide sequence ID" value="NZ_BAAAUB010000089.1"/>
</dbReference>
<evidence type="ECO:0000256" key="1">
    <source>
        <dbReference type="SAM" id="MobiDB-lite"/>
    </source>
</evidence>
<organism evidence="3 4">
    <name type="scientific">Kitasatospora paracochleata</name>
    <dbReference type="NCBI Taxonomy" id="58354"/>
    <lineage>
        <taxon>Bacteria</taxon>
        <taxon>Bacillati</taxon>
        <taxon>Actinomycetota</taxon>
        <taxon>Actinomycetes</taxon>
        <taxon>Kitasatosporales</taxon>
        <taxon>Streptomycetaceae</taxon>
        <taxon>Kitasatospora</taxon>
    </lineage>
</organism>
<feature type="compositionally biased region" description="Low complexity" evidence="1">
    <location>
        <begin position="196"/>
        <end position="215"/>
    </location>
</feature>
<dbReference type="Pfam" id="PF03640">
    <property type="entry name" value="Lipoprotein_15"/>
    <property type="match status" value="4"/>
</dbReference>
<dbReference type="PANTHER" id="PTHR39335:SF1">
    <property type="entry name" value="BLL4220 PROTEIN"/>
    <property type="match status" value="1"/>
</dbReference>
<accession>A0ABT1J8B4</accession>
<feature type="chain" id="PRO_5046860807" evidence="2">
    <location>
        <begin position="34"/>
        <end position="337"/>
    </location>
</feature>
<keyword evidence="4" id="KW-1185">Reference proteome</keyword>